<comment type="caution">
    <text evidence="2">The sequence shown here is derived from an EMBL/GenBank/DDBJ whole genome shotgun (WGS) entry which is preliminary data.</text>
</comment>
<evidence type="ECO:0000313" key="2">
    <source>
        <dbReference type="EMBL" id="MFB9074138.1"/>
    </source>
</evidence>
<dbReference type="Proteomes" id="UP001589575">
    <property type="component" value="Unassembled WGS sequence"/>
</dbReference>
<gene>
    <name evidence="2" type="ORF">ACFFX0_24245</name>
</gene>
<sequence length="129" mass="14025">MSGGGAWQWVSWSQRRAVTARRSRSEKALRRASLLELAQLQTVQQAAQVEQGTVHQRTVDEGEAGHHRLCQRGGMGAGDQGVQDHQCCHSQHSQHGPLGRAGGRSGHGAFTHGLHSWCSGEYAPRAGRR</sequence>
<protein>
    <submittedName>
        <fullName evidence="2">Uncharacterized protein</fullName>
    </submittedName>
</protein>
<feature type="region of interest" description="Disordered" evidence="1">
    <location>
        <begin position="68"/>
        <end position="107"/>
    </location>
</feature>
<reference evidence="2 3" key="1">
    <citation type="submission" date="2024-09" db="EMBL/GenBank/DDBJ databases">
        <authorList>
            <person name="Sun Q."/>
            <person name="Mori K."/>
        </authorList>
    </citation>
    <scope>NUCLEOTIDE SEQUENCE [LARGE SCALE GENOMIC DNA]</scope>
    <source>
        <strain evidence="2 3">CCM 7609</strain>
    </source>
</reference>
<accession>A0ABV5G5A2</accession>
<dbReference type="EMBL" id="JBHMFI010000002">
    <property type="protein sequence ID" value="MFB9074138.1"/>
    <property type="molecule type" value="Genomic_DNA"/>
</dbReference>
<evidence type="ECO:0000256" key="1">
    <source>
        <dbReference type="SAM" id="MobiDB-lite"/>
    </source>
</evidence>
<organism evidence="2 3">
    <name type="scientific">Citricoccus parietis</name>
    <dbReference type="NCBI Taxonomy" id="592307"/>
    <lineage>
        <taxon>Bacteria</taxon>
        <taxon>Bacillati</taxon>
        <taxon>Actinomycetota</taxon>
        <taxon>Actinomycetes</taxon>
        <taxon>Micrococcales</taxon>
        <taxon>Micrococcaceae</taxon>
        <taxon>Citricoccus</taxon>
    </lineage>
</organism>
<evidence type="ECO:0000313" key="3">
    <source>
        <dbReference type="Proteomes" id="UP001589575"/>
    </source>
</evidence>
<feature type="compositionally biased region" description="Low complexity" evidence="1">
    <location>
        <begin position="83"/>
        <end position="95"/>
    </location>
</feature>
<proteinExistence type="predicted"/>
<keyword evidence="3" id="KW-1185">Reference proteome</keyword>
<name>A0ABV5G5A2_9MICC</name>